<evidence type="ECO:0000256" key="1">
    <source>
        <dbReference type="ARBA" id="ARBA00001917"/>
    </source>
</evidence>
<proteinExistence type="inferred from homology"/>
<keyword evidence="5 8" id="KW-0285">Flavoprotein</keyword>
<organism evidence="10 11">
    <name type="scientific">Cellvibrio polysaccharolyticus</name>
    <dbReference type="NCBI Taxonomy" id="2082724"/>
    <lineage>
        <taxon>Bacteria</taxon>
        <taxon>Pseudomonadati</taxon>
        <taxon>Pseudomonadota</taxon>
        <taxon>Gammaproteobacteria</taxon>
        <taxon>Cellvibrionales</taxon>
        <taxon>Cellvibrionaceae</taxon>
        <taxon>Cellvibrio</taxon>
    </lineage>
</organism>
<dbReference type="EMBL" id="PRDL01000001">
    <property type="protein sequence ID" value="MBE8717093.1"/>
    <property type="molecule type" value="Genomic_DNA"/>
</dbReference>
<keyword evidence="7 8" id="KW-0249">Electron transport</keyword>
<keyword evidence="11" id="KW-1185">Reference proteome</keyword>
<dbReference type="Proteomes" id="UP000652567">
    <property type="component" value="Unassembled WGS sequence"/>
</dbReference>
<dbReference type="Gene3D" id="3.40.50.360">
    <property type="match status" value="1"/>
</dbReference>
<protein>
    <recommendedName>
        <fullName evidence="8">Flavodoxin</fullName>
    </recommendedName>
</protein>
<evidence type="ECO:0000256" key="8">
    <source>
        <dbReference type="PIRNR" id="PIRNR038996"/>
    </source>
</evidence>
<keyword evidence="4 8" id="KW-0813">Transport</keyword>
<dbReference type="PANTHER" id="PTHR42809:SF3">
    <property type="entry name" value="FLAVODOXIN 2"/>
    <property type="match status" value="1"/>
</dbReference>
<evidence type="ECO:0000256" key="3">
    <source>
        <dbReference type="ARBA" id="ARBA00005267"/>
    </source>
</evidence>
<reference evidence="10" key="1">
    <citation type="submission" date="2018-07" db="EMBL/GenBank/DDBJ databases">
        <title>Genome assembly of strain Ka43.</title>
        <authorList>
            <person name="Kukolya J."/>
            <person name="Nagy I."/>
            <person name="Horvath B."/>
            <person name="Toth A."/>
        </authorList>
    </citation>
    <scope>NUCLEOTIDE SEQUENCE</scope>
    <source>
        <strain evidence="10">KB43</strain>
    </source>
</reference>
<evidence type="ECO:0000256" key="5">
    <source>
        <dbReference type="ARBA" id="ARBA00022630"/>
    </source>
</evidence>
<dbReference type="PANTHER" id="PTHR42809">
    <property type="entry name" value="FLAVODOXIN 2"/>
    <property type="match status" value="1"/>
</dbReference>
<dbReference type="InterPro" id="IPR029039">
    <property type="entry name" value="Flavoprotein-like_sf"/>
</dbReference>
<dbReference type="Pfam" id="PF00258">
    <property type="entry name" value="Flavodoxin_1"/>
    <property type="match status" value="1"/>
</dbReference>
<evidence type="ECO:0000256" key="4">
    <source>
        <dbReference type="ARBA" id="ARBA00022448"/>
    </source>
</evidence>
<name>A0A928V3D8_9GAMM</name>
<dbReference type="InterPro" id="IPR001226">
    <property type="entry name" value="Flavodoxin_CS"/>
</dbReference>
<dbReference type="NCBIfam" id="TIGR01752">
    <property type="entry name" value="flav_long"/>
    <property type="match status" value="1"/>
</dbReference>
<gene>
    <name evidence="10" type="ORF">C4F51_07790</name>
</gene>
<dbReference type="GO" id="GO:0010181">
    <property type="term" value="F:FMN binding"/>
    <property type="evidence" value="ECO:0007669"/>
    <property type="project" value="UniProtKB-UniRule"/>
</dbReference>
<sequence>MSHAQIGLFYGSSTCYTEMAAEKIRAVLGEARTDIFNITDTPVVSAEFYDYLIFGIPTWDYGELQEDWEEIWDELDEVNFKGRKVAIFGLGDQVGYPEWFLDAMGYLHSKLLNLGAIPCGYWPAAGYQFEESKALTADKSCFVGLALDEENEFALSEDRIQEWCQQVLQEFGL</sequence>
<dbReference type="GO" id="GO:0009055">
    <property type="term" value="F:electron transfer activity"/>
    <property type="evidence" value="ECO:0007669"/>
    <property type="project" value="UniProtKB-UniRule"/>
</dbReference>
<dbReference type="SUPFAM" id="SSF52218">
    <property type="entry name" value="Flavoproteins"/>
    <property type="match status" value="1"/>
</dbReference>
<comment type="similarity">
    <text evidence="3 8">Belongs to the flavodoxin family.</text>
</comment>
<evidence type="ECO:0000256" key="6">
    <source>
        <dbReference type="ARBA" id="ARBA00022643"/>
    </source>
</evidence>
<evidence type="ECO:0000256" key="7">
    <source>
        <dbReference type="ARBA" id="ARBA00022982"/>
    </source>
</evidence>
<evidence type="ECO:0000313" key="10">
    <source>
        <dbReference type="EMBL" id="MBE8717093.1"/>
    </source>
</evidence>
<dbReference type="PROSITE" id="PS50902">
    <property type="entry name" value="FLAVODOXIN_LIKE"/>
    <property type="match status" value="1"/>
</dbReference>
<evidence type="ECO:0000259" key="9">
    <source>
        <dbReference type="PROSITE" id="PS50902"/>
    </source>
</evidence>
<dbReference type="NCBIfam" id="NF009023">
    <property type="entry name" value="PRK12359.1"/>
    <property type="match status" value="1"/>
</dbReference>
<comment type="function">
    <text evidence="2 8">Low-potential electron donor to a number of redox enzymes.</text>
</comment>
<comment type="caution">
    <text evidence="10">The sequence shown here is derived from an EMBL/GenBank/DDBJ whole genome shotgun (WGS) entry which is preliminary data.</text>
</comment>
<feature type="domain" description="Flavodoxin-like" evidence="9">
    <location>
        <begin position="6"/>
        <end position="168"/>
    </location>
</feature>
<keyword evidence="6 8" id="KW-0288">FMN</keyword>
<dbReference type="InterPro" id="IPR050619">
    <property type="entry name" value="Flavodoxin"/>
</dbReference>
<dbReference type="RefSeq" id="WP_193908688.1">
    <property type="nucleotide sequence ID" value="NZ_PRDL01000001.1"/>
</dbReference>
<dbReference type="InterPro" id="IPR010086">
    <property type="entry name" value="Flavodoxin_lc"/>
</dbReference>
<comment type="cofactor">
    <cofactor evidence="1 8">
        <name>FMN</name>
        <dbReference type="ChEBI" id="CHEBI:58210"/>
    </cofactor>
</comment>
<dbReference type="InterPro" id="IPR008254">
    <property type="entry name" value="Flavodoxin/NO_synth"/>
</dbReference>
<dbReference type="PIRSF" id="PIRSF038996">
    <property type="entry name" value="FldA"/>
    <property type="match status" value="1"/>
</dbReference>
<accession>A0A928V3D8</accession>
<dbReference type="AlphaFoldDB" id="A0A928V3D8"/>
<evidence type="ECO:0000256" key="2">
    <source>
        <dbReference type="ARBA" id="ARBA00003297"/>
    </source>
</evidence>
<dbReference type="PROSITE" id="PS00201">
    <property type="entry name" value="FLAVODOXIN"/>
    <property type="match status" value="1"/>
</dbReference>
<evidence type="ECO:0000313" key="11">
    <source>
        <dbReference type="Proteomes" id="UP000652567"/>
    </source>
</evidence>